<accession>A0A0F9QHX2</accession>
<dbReference type="AlphaFoldDB" id="A0A0F9QHX2"/>
<reference evidence="1" key="1">
    <citation type="journal article" date="2015" name="Nature">
        <title>Complex archaea that bridge the gap between prokaryotes and eukaryotes.</title>
        <authorList>
            <person name="Spang A."/>
            <person name="Saw J.H."/>
            <person name="Jorgensen S.L."/>
            <person name="Zaremba-Niedzwiedzka K."/>
            <person name="Martijn J."/>
            <person name="Lind A.E."/>
            <person name="van Eijk R."/>
            <person name="Schleper C."/>
            <person name="Guy L."/>
            <person name="Ettema T.J."/>
        </authorList>
    </citation>
    <scope>NUCLEOTIDE SEQUENCE</scope>
</reference>
<protein>
    <submittedName>
        <fullName evidence="1">Uncharacterized protein</fullName>
    </submittedName>
</protein>
<organism evidence="1">
    <name type="scientific">marine sediment metagenome</name>
    <dbReference type="NCBI Taxonomy" id="412755"/>
    <lineage>
        <taxon>unclassified sequences</taxon>
        <taxon>metagenomes</taxon>
        <taxon>ecological metagenomes</taxon>
    </lineage>
</organism>
<proteinExistence type="predicted"/>
<dbReference type="EMBL" id="LAZR01001953">
    <property type="protein sequence ID" value="KKN36627.1"/>
    <property type="molecule type" value="Genomic_DNA"/>
</dbReference>
<evidence type="ECO:0000313" key="1">
    <source>
        <dbReference type="EMBL" id="KKN36627.1"/>
    </source>
</evidence>
<comment type="caution">
    <text evidence="1">The sequence shown here is derived from an EMBL/GenBank/DDBJ whole genome shotgun (WGS) entry which is preliminary data.</text>
</comment>
<sequence length="56" mass="6246">MLKEAVTDLLKGLCDEEILLYDDGAVFQTLKLTVESKYASDGKEIVLFVLSHSLRS</sequence>
<gene>
    <name evidence="1" type="ORF">LCGC14_0771500</name>
</gene>
<name>A0A0F9QHX2_9ZZZZ</name>